<feature type="chain" id="PRO_5041649232" evidence="1">
    <location>
        <begin position="24"/>
        <end position="114"/>
    </location>
</feature>
<dbReference type="EMBL" id="OX365700">
    <property type="protein sequence ID" value="CAI4031018.1"/>
    <property type="molecule type" value="Genomic_DNA"/>
</dbReference>
<evidence type="ECO:0000313" key="3">
    <source>
        <dbReference type="Proteomes" id="UP001179121"/>
    </source>
</evidence>
<protein>
    <submittedName>
        <fullName evidence="2">Uncharacterized protein</fullName>
    </submittedName>
</protein>
<keyword evidence="3" id="KW-1185">Reference proteome</keyword>
<organism evidence="2 3">
    <name type="scientific">Nitrospira tepida</name>
    <dbReference type="NCBI Taxonomy" id="2973512"/>
    <lineage>
        <taxon>Bacteria</taxon>
        <taxon>Pseudomonadati</taxon>
        <taxon>Nitrospirota</taxon>
        <taxon>Nitrospiria</taxon>
        <taxon>Nitrospirales</taxon>
        <taxon>Nitrospiraceae</taxon>
        <taxon>Nitrospira</taxon>
    </lineage>
</organism>
<name>A0AA86MXV4_9BACT</name>
<reference evidence="2" key="1">
    <citation type="submission" date="2022-10" db="EMBL/GenBank/DDBJ databases">
        <authorList>
            <person name="Koch H."/>
        </authorList>
    </citation>
    <scope>NUCLEOTIDE SEQUENCE</scope>
    <source>
        <strain evidence="2">DNF</strain>
    </source>
</reference>
<sequence>MNRWSLVRAIGVGIFLVAGLATAEPGAEPEPVSPQPDLYDHYRGLQQMQQSLLRRSPEEQARLQPQVQRAEQEACRQLARERRTNVSSGRYWQQGGDEFVAFVLQFEQYCQTLE</sequence>
<accession>A0AA86MXV4</accession>
<dbReference type="AlphaFoldDB" id="A0AA86MXV4"/>
<evidence type="ECO:0000313" key="2">
    <source>
        <dbReference type="EMBL" id="CAI4031018.1"/>
    </source>
</evidence>
<proteinExistence type="predicted"/>
<gene>
    <name evidence="2" type="ORF">DNFV4_01450</name>
</gene>
<dbReference type="Proteomes" id="UP001179121">
    <property type="component" value="Chromosome"/>
</dbReference>
<feature type="signal peptide" evidence="1">
    <location>
        <begin position="1"/>
        <end position="23"/>
    </location>
</feature>
<dbReference type="KEGG" id="nti:DNFV4_01450"/>
<keyword evidence="1" id="KW-0732">Signal</keyword>
<dbReference type="RefSeq" id="WP_289267982.1">
    <property type="nucleotide sequence ID" value="NZ_OX365700.1"/>
</dbReference>
<evidence type="ECO:0000256" key="1">
    <source>
        <dbReference type="SAM" id="SignalP"/>
    </source>
</evidence>